<evidence type="ECO:0000313" key="2">
    <source>
        <dbReference type="Proteomes" id="UP000180235"/>
    </source>
</evidence>
<gene>
    <name evidence="1" type="ORF">GlitD10_0008</name>
</gene>
<dbReference type="InterPro" id="IPR029024">
    <property type="entry name" value="TerB-like"/>
</dbReference>
<proteinExistence type="predicted"/>
<dbReference type="CDD" id="cd07177">
    <property type="entry name" value="terB_like"/>
    <property type="match status" value="1"/>
</dbReference>
<dbReference type="Proteomes" id="UP000180235">
    <property type="component" value="Chromosome"/>
</dbReference>
<keyword evidence="2" id="KW-1185">Reference proteome</keyword>
<dbReference type="AlphaFoldDB" id="A0A1J0A8Q9"/>
<evidence type="ECO:0000313" key="1">
    <source>
        <dbReference type="EMBL" id="APB32309.1"/>
    </source>
</evidence>
<dbReference type="STRING" id="1188229.GlitD10_0008"/>
<protein>
    <recommendedName>
        <fullName evidence="3">Co-chaperone DjlA N-terminal domain-containing protein</fullName>
    </recommendedName>
</protein>
<evidence type="ECO:0008006" key="3">
    <source>
        <dbReference type="Google" id="ProtNLM"/>
    </source>
</evidence>
<name>A0A1J0A8Q9_9CYAN</name>
<dbReference type="OrthoDB" id="569650at2"/>
<organism evidence="1 2">
    <name type="scientific">Gloeomargarita lithophora Alchichica-D10</name>
    <dbReference type="NCBI Taxonomy" id="1188229"/>
    <lineage>
        <taxon>Bacteria</taxon>
        <taxon>Bacillati</taxon>
        <taxon>Cyanobacteriota</taxon>
        <taxon>Cyanophyceae</taxon>
        <taxon>Gloeomargaritales</taxon>
        <taxon>Gloeomargaritaceae</taxon>
        <taxon>Gloeomargarita</taxon>
    </lineage>
</organism>
<dbReference type="EMBL" id="CP017675">
    <property type="protein sequence ID" value="APB32309.1"/>
    <property type="molecule type" value="Genomic_DNA"/>
</dbReference>
<reference evidence="1 2" key="1">
    <citation type="submission" date="2016-10" db="EMBL/GenBank/DDBJ databases">
        <title>Description of Gloeomargarita lithophora gen. nov., sp. nov., a thylakoid-bearing basal-branching cyanobacterium with intracellular carbonates, and proposal for Gloeomargaritales ord. nov.</title>
        <authorList>
            <person name="Moreira D."/>
            <person name="Tavera R."/>
            <person name="Benzerara K."/>
            <person name="Skouri-Panet F."/>
            <person name="Couradeau E."/>
            <person name="Gerard E."/>
            <person name="Loussert C."/>
            <person name="Novelo E."/>
            <person name="Zivanovic Y."/>
            <person name="Lopez-Garcia P."/>
        </authorList>
    </citation>
    <scope>NUCLEOTIDE SEQUENCE [LARGE SCALE GENOMIC DNA]</scope>
    <source>
        <strain evidence="1 2">D10</strain>
    </source>
</reference>
<dbReference type="Gene3D" id="1.10.3680.10">
    <property type="entry name" value="TerB-like"/>
    <property type="match status" value="1"/>
</dbReference>
<sequence>MSLTPQEALASIKVLIFMARADGIFRAEEEEILLETCETLALPPDISLLDLVRQDIDLETELAHITTPTAREQVYAAALALACADRNRSVEEREVLARIKQVFAVPTEKTDLLQQLMNDTRSTLLPANIAPISDPTQRDKQVEQVIQNYAIFTAVLGAFPIPGVALVVDIAVLTFQLKMIEEIGRYWGYATQRKDAELLRDGMVGGMGVSLFRIAISNAVKFIPGWGSVVGASLSYASTWGFGKVANQYYASGGKLDAQSLQTAFKQARKEGEQQYQKNQALINQQQQAHAAQISELHQQLQSGAITQAQYEQKLQELGQELSAN</sequence>
<dbReference type="KEGG" id="glt:GlitD10_0008"/>
<dbReference type="SUPFAM" id="SSF158682">
    <property type="entry name" value="TerB-like"/>
    <property type="match status" value="1"/>
</dbReference>
<accession>A0A1J0A8Q9</accession>
<dbReference type="RefSeq" id="WP_071453066.1">
    <property type="nucleotide sequence ID" value="NZ_CP017675.1"/>
</dbReference>